<dbReference type="PRINTS" id="PR00038">
    <property type="entry name" value="HTHLUXR"/>
</dbReference>
<name>A0ABP4Y8H1_9MICO</name>
<gene>
    <name evidence="2" type="ORF">GCM10009749_11790</name>
</gene>
<dbReference type="Gene3D" id="3.40.50.300">
    <property type="entry name" value="P-loop containing nucleotide triphosphate hydrolases"/>
    <property type="match status" value="1"/>
</dbReference>
<dbReference type="PANTHER" id="PTHR47691:SF3">
    <property type="entry name" value="HTH-TYPE TRANSCRIPTIONAL REGULATOR RV0890C-RELATED"/>
    <property type="match status" value="1"/>
</dbReference>
<accession>A0ABP4Y8H1</accession>
<dbReference type="EMBL" id="BAAANJ010000004">
    <property type="protein sequence ID" value="GAA1805321.1"/>
    <property type="molecule type" value="Genomic_DNA"/>
</dbReference>
<evidence type="ECO:0000259" key="1">
    <source>
        <dbReference type="PROSITE" id="PS50043"/>
    </source>
</evidence>
<dbReference type="PROSITE" id="PS50043">
    <property type="entry name" value="HTH_LUXR_2"/>
    <property type="match status" value="1"/>
</dbReference>
<keyword evidence="3" id="KW-1185">Reference proteome</keyword>
<organism evidence="2 3">
    <name type="scientific">Agromyces neolithicus</name>
    <dbReference type="NCBI Taxonomy" id="269420"/>
    <lineage>
        <taxon>Bacteria</taxon>
        <taxon>Bacillati</taxon>
        <taxon>Actinomycetota</taxon>
        <taxon>Actinomycetes</taxon>
        <taxon>Micrococcales</taxon>
        <taxon>Microbacteriaceae</taxon>
        <taxon>Agromyces</taxon>
    </lineage>
</organism>
<dbReference type="InterPro" id="IPR027417">
    <property type="entry name" value="P-loop_NTPase"/>
</dbReference>
<evidence type="ECO:0000313" key="3">
    <source>
        <dbReference type="Proteomes" id="UP001500002"/>
    </source>
</evidence>
<dbReference type="Proteomes" id="UP001500002">
    <property type="component" value="Unassembled WGS sequence"/>
</dbReference>
<dbReference type="SUPFAM" id="SSF52540">
    <property type="entry name" value="P-loop containing nucleoside triphosphate hydrolases"/>
    <property type="match status" value="1"/>
</dbReference>
<dbReference type="RefSeq" id="WP_344294410.1">
    <property type="nucleotide sequence ID" value="NZ_BAAANJ010000004.1"/>
</dbReference>
<comment type="caution">
    <text evidence="2">The sequence shown here is derived from an EMBL/GenBank/DDBJ whole genome shotgun (WGS) entry which is preliminary data.</text>
</comment>
<dbReference type="CDD" id="cd06170">
    <property type="entry name" value="LuxR_C_like"/>
    <property type="match status" value="1"/>
</dbReference>
<dbReference type="PRINTS" id="PR00364">
    <property type="entry name" value="DISEASERSIST"/>
</dbReference>
<evidence type="ECO:0000313" key="2">
    <source>
        <dbReference type="EMBL" id="GAA1805321.1"/>
    </source>
</evidence>
<dbReference type="InterPro" id="IPR016032">
    <property type="entry name" value="Sig_transdc_resp-reg_C-effctor"/>
</dbReference>
<reference evidence="3" key="1">
    <citation type="journal article" date="2019" name="Int. J. Syst. Evol. Microbiol.">
        <title>The Global Catalogue of Microorganisms (GCM) 10K type strain sequencing project: providing services to taxonomists for standard genome sequencing and annotation.</title>
        <authorList>
            <consortium name="The Broad Institute Genomics Platform"/>
            <consortium name="The Broad Institute Genome Sequencing Center for Infectious Disease"/>
            <person name="Wu L."/>
            <person name="Ma J."/>
        </authorList>
    </citation>
    <scope>NUCLEOTIDE SEQUENCE [LARGE SCALE GENOMIC DNA]</scope>
    <source>
        <strain evidence="3">JCM 14322</strain>
    </source>
</reference>
<feature type="domain" description="HTH luxR-type" evidence="1">
    <location>
        <begin position="1"/>
        <end position="66"/>
    </location>
</feature>
<proteinExistence type="predicted"/>
<dbReference type="InterPro" id="IPR036388">
    <property type="entry name" value="WH-like_DNA-bd_sf"/>
</dbReference>
<sequence length="779" mass="82844">MSTREDTLTPRESAILAAVERRLSNPEIAAELFISVRTVESHIASLKRKLGAESRTELVAAAGERRERAASVRLPHNAFVGRDADLAALGALLDDHPWVTVVGPGGVGKTRLALEFASAGERVPVVVELEHAEPGDVIARIARVLDLEAAPGRDITSSVLLALATHPYLLVLDNVDRVGVAVGEVVARAHATAPTLRVLTTSRTPIGEPGEAVFPLAPLAVSDGDGDGDGPAVTMFLDRLSAAGRTQAAPMRLSASAASPAEVELAAEVCARLDGIPLAIELAAAVARHLSLAELAARLERDFATLDRAVPDGRHRTLETAFEWTWDLLTDEEREVLCRLAALPRTFDVDLAAAVTHPGAEGIVLRLLDHSLLVPAGGHPRRFRLLAVTREFVRARTDPEVIHEVLRQHAEFLDESVLVFVATARTDSSLEAMHRSETLCPEVNAALRWALAARHPAAVSLANSLSIGVEQFGSDVDSIRTLAMAAHDEGFLAAASPSQLLSIGTALAFMDVALVSELAQRALALAADEHDLLDAHHLAGLADAYAERHDSALEHLDEAARLAVRQHAEWDLAAVRQMRGLALRDSTVDSARLAITEFEAAMRGYALAGDVVHVNNSRYMMAHTAAEAGIELDRAAQWAGECVDYARSIGNEHELAHAQLVQATLGSDSPGELEGLVGRFRRLGDLRCVTRSLVLRAERAAPTERVALLDEALGVAEDAGDTAKQIAILSRLVEARWSLGDRHSTLVALDRLAAVGGADVAAEACPPELADAVVGATPA</sequence>
<dbReference type="PANTHER" id="PTHR47691">
    <property type="entry name" value="REGULATOR-RELATED"/>
    <property type="match status" value="1"/>
</dbReference>
<dbReference type="SUPFAM" id="SSF46894">
    <property type="entry name" value="C-terminal effector domain of the bipartite response regulators"/>
    <property type="match status" value="1"/>
</dbReference>
<dbReference type="InterPro" id="IPR000792">
    <property type="entry name" value="Tscrpt_reg_LuxR_C"/>
</dbReference>
<dbReference type="SMART" id="SM00421">
    <property type="entry name" value="HTH_LUXR"/>
    <property type="match status" value="1"/>
</dbReference>
<protein>
    <recommendedName>
        <fullName evidence="1">HTH luxR-type domain-containing protein</fullName>
    </recommendedName>
</protein>
<dbReference type="Gene3D" id="1.10.10.10">
    <property type="entry name" value="Winged helix-like DNA-binding domain superfamily/Winged helix DNA-binding domain"/>
    <property type="match status" value="1"/>
</dbReference>
<dbReference type="Pfam" id="PF00196">
    <property type="entry name" value="GerE"/>
    <property type="match status" value="1"/>
</dbReference>